<evidence type="ECO:0000259" key="10">
    <source>
        <dbReference type="PROSITE" id="PS51210"/>
    </source>
</evidence>
<evidence type="ECO:0000256" key="2">
    <source>
        <dbReference type="ARBA" id="ARBA00013274"/>
    </source>
</evidence>
<keyword evidence="6 8" id="KW-0443">Lipid metabolism</keyword>
<comment type="catalytic activity">
    <reaction evidence="9">
        <text>a 1-acyl-sn-glycero-3-phosphocholine + H2O = sn-glycerol 3-phosphocholine + a fatty acid + H(+)</text>
        <dbReference type="Rhea" id="RHEA:15177"/>
        <dbReference type="ChEBI" id="CHEBI:15377"/>
        <dbReference type="ChEBI" id="CHEBI:15378"/>
        <dbReference type="ChEBI" id="CHEBI:16870"/>
        <dbReference type="ChEBI" id="CHEBI:28868"/>
        <dbReference type="ChEBI" id="CHEBI:58168"/>
        <dbReference type="EC" id="3.1.1.5"/>
    </reaction>
</comment>
<dbReference type="Pfam" id="PF01735">
    <property type="entry name" value="PLA2_B"/>
    <property type="match status" value="1"/>
</dbReference>
<evidence type="ECO:0000256" key="3">
    <source>
        <dbReference type="ARBA" id="ARBA00022729"/>
    </source>
</evidence>
<dbReference type="OrthoDB" id="4084751at2759"/>
<dbReference type="PROSITE" id="PS51210">
    <property type="entry name" value="PLA2C"/>
    <property type="match status" value="1"/>
</dbReference>
<dbReference type="InterPro" id="IPR002642">
    <property type="entry name" value="LysoPLipase_cat_dom"/>
</dbReference>
<protein>
    <recommendedName>
        <fullName evidence="2 9">Lysophospholipase</fullName>
        <ecNumber evidence="2 9">3.1.1.5</ecNumber>
    </recommendedName>
</protein>
<evidence type="ECO:0000313" key="11">
    <source>
        <dbReference type="EMBL" id="KAF2154503.1"/>
    </source>
</evidence>
<evidence type="ECO:0000256" key="9">
    <source>
        <dbReference type="RuleBase" id="RU362103"/>
    </source>
</evidence>
<keyword evidence="12" id="KW-1185">Reference proteome</keyword>
<evidence type="ECO:0000256" key="8">
    <source>
        <dbReference type="PROSITE-ProRule" id="PRU00555"/>
    </source>
</evidence>
<evidence type="ECO:0000256" key="1">
    <source>
        <dbReference type="ARBA" id="ARBA00008780"/>
    </source>
</evidence>
<keyword evidence="5 8" id="KW-0442">Lipid degradation</keyword>
<keyword evidence="3" id="KW-0732">Signal</keyword>
<dbReference type="PANTHER" id="PTHR10728">
    <property type="entry name" value="CYTOSOLIC PHOSPHOLIPASE A2"/>
    <property type="match status" value="1"/>
</dbReference>
<dbReference type="AlphaFoldDB" id="A0A9P4J8R5"/>
<dbReference type="Proteomes" id="UP000799439">
    <property type="component" value="Unassembled WGS sequence"/>
</dbReference>
<feature type="domain" description="PLA2c" evidence="10">
    <location>
        <begin position="1"/>
        <end position="108"/>
    </location>
</feature>
<evidence type="ECO:0000256" key="6">
    <source>
        <dbReference type="ARBA" id="ARBA00023098"/>
    </source>
</evidence>
<comment type="similarity">
    <text evidence="1 9">Belongs to the lysophospholipase family.</text>
</comment>
<keyword evidence="4 8" id="KW-0378">Hydrolase</keyword>
<dbReference type="EC" id="3.1.1.5" evidence="2 9"/>
<proteinExistence type="inferred from homology"/>
<dbReference type="EMBL" id="ML996083">
    <property type="protein sequence ID" value="KAF2154503.1"/>
    <property type="molecule type" value="Genomic_DNA"/>
</dbReference>
<dbReference type="InterPro" id="IPR016035">
    <property type="entry name" value="Acyl_Trfase/lysoPLipase"/>
</dbReference>
<evidence type="ECO:0000256" key="4">
    <source>
        <dbReference type="ARBA" id="ARBA00022801"/>
    </source>
</evidence>
<name>A0A9P4J8R5_9PEZI</name>
<reference evidence="11" key="1">
    <citation type="journal article" date="2020" name="Stud. Mycol.">
        <title>101 Dothideomycetes genomes: a test case for predicting lifestyles and emergence of pathogens.</title>
        <authorList>
            <person name="Haridas S."/>
            <person name="Albert R."/>
            <person name="Binder M."/>
            <person name="Bloem J."/>
            <person name="Labutti K."/>
            <person name="Salamov A."/>
            <person name="Andreopoulos B."/>
            <person name="Baker S."/>
            <person name="Barry K."/>
            <person name="Bills G."/>
            <person name="Bluhm B."/>
            <person name="Cannon C."/>
            <person name="Castanera R."/>
            <person name="Culley D."/>
            <person name="Daum C."/>
            <person name="Ezra D."/>
            <person name="Gonzalez J."/>
            <person name="Henrissat B."/>
            <person name="Kuo A."/>
            <person name="Liang C."/>
            <person name="Lipzen A."/>
            <person name="Lutzoni F."/>
            <person name="Magnuson J."/>
            <person name="Mondo S."/>
            <person name="Nolan M."/>
            <person name="Ohm R."/>
            <person name="Pangilinan J."/>
            <person name="Park H.-J."/>
            <person name="Ramirez L."/>
            <person name="Alfaro M."/>
            <person name="Sun H."/>
            <person name="Tritt A."/>
            <person name="Yoshinaga Y."/>
            <person name="Zwiers L.-H."/>
            <person name="Turgeon B."/>
            <person name="Goodwin S."/>
            <person name="Spatafora J."/>
            <person name="Crous P."/>
            <person name="Grigoriev I."/>
        </authorList>
    </citation>
    <scope>NUCLEOTIDE SEQUENCE</scope>
    <source>
        <strain evidence="11">CBS 260.36</strain>
    </source>
</reference>
<organism evidence="11 12">
    <name type="scientific">Myriangium duriaei CBS 260.36</name>
    <dbReference type="NCBI Taxonomy" id="1168546"/>
    <lineage>
        <taxon>Eukaryota</taxon>
        <taxon>Fungi</taxon>
        <taxon>Dikarya</taxon>
        <taxon>Ascomycota</taxon>
        <taxon>Pezizomycotina</taxon>
        <taxon>Dothideomycetes</taxon>
        <taxon>Dothideomycetidae</taxon>
        <taxon>Myriangiales</taxon>
        <taxon>Myriangiaceae</taxon>
        <taxon>Myriangium</taxon>
    </lineage>
</organism>
<comment type="caution">
    <text evidence="11">The sequence shown here is derived from an EMBL/GenBank/DDBJ whole genome shotgun (WGS) entry which is preliminary data.</text>
</comment>
<gene>
    <name evidence="11" type="ORF">K461DRAFT_265908</name>
</gene>
<dbReference type="PANTHER" id="PTHR10728:SF33">
    <property type="entry name" value="LYSOPHOSPHOLIPASE 1-RELATED"/>
    <property type="match status" value="1"/>
</dbReference>
<evidence type="ECO:0000313" key="12">
    <source>
        <dbReference type="Proteomes" id="UP000799439"/>
    </source>
</evidence>
<evidence type="ECO:0000256" key="5">
    <source>
        <dbReference type="ARBA" id="ARBA00022963"/>
    </source>
</evidence>
<dbReference type="GO" id="GO:0046475">
    <property type="term" value="P:glycerophospholipid catabolic process"/>
    <property type="evidence" value="ECO:0007669"/>
    <property type="project" value="TreeGrafter"/>
</dbReference>
<keyword evidence="7" id="KW-0325">Glycoprotein</keyword>
<dbReference type="GO" id="GO:0004622">
    <property type="term" value="F:phosphatidylcholine lysophospholipase activity"/>
    <property type="evidence" value="ECO:0007669"/>
    <property type="project" value="UniProtKB-EC"/>
</dbReference>
<evidence type="ECO:0000256" key="7">
    <source>
        <dbReference type="ARBA" id="ARBA00023180"/>
    </source>
</evidence>
<dbReference type="GO" id="GO:0004623">
    <property type="term" value="F:phospholipase A2 activity"/>
    <property type="evidence" value="ECO:0007669"/>
    <property type="project" value="TreeGrafter"/>
</dbReference>
<dbReference type="SUPFAM" id="SSF52151">
    <property type="entry name" value="FabD/lysophospholipase-like"/>
    <property type="match status" value="1"/>
</dbReference>
<sequence length="143" mass="15887">MPVAFGCDAKLTNSNDLRAPIVMYMPNAPYSAYTNYSYSFSSFSNEQIAVILTNSFNEVTQGNGTLDAEWPECLGCIAIDRSLAKMGIPRTAQCQGCILKYCWDGVEDDAMVSVVDLPLALDPRLNFEMWNQTATGTFWEEVE</sequence>
<accession>A0A9P4J8R5</accession>
<dbReference type="GO" id="GO:0005829">
    <property type="term" value="C:cytosol"/>
    <property type="evidence" value="ECO:0007669"/>
    <property type="project" value="TreeGrafter"/>
</dbReference>